<dbReference type="GO" id="GO:0016705">
    <property type="term" value="F:oxidoreductase activity, acting on paired donors, with incorporation or reduction of molecular oxygen"/>
    <property type="evidence" value="ECO:0007669"/>
    <property type="project" value="InterPro"/>
</dbReference>
<gene>
    <name evidence="11" type="ORF">GIB67_036753</name>
</gene>
<sequence length="113" mass="12823">MQMGEVNGHGCNYLDFLVRASHGTDGNKRISMDDVLDECKSFYLAGHETTSSLLTWCVLLLAIQTDWQEKARKEVIEIFKGKTPTPYDNSIGKLKLMTIVMNETLRLYPPIVQ</sequence>
<dbReference type="EMBL" id="JACGCM010001948">
    <property type="protein sequence ID" value="KAF6147034.1"/>
    <property type="molecule type" value="Genomic_DNA"/>
</dbReference>
<evidence type="ECO:0000256" key="7">
    <source>
        <dbReference type="ARBA" id="ARBA00023002"/>
    </source>
</evidence>
<name>A0A7J7LWU5_9MAGN</name>
<comment type="subcellular location">
    <subcellularLocation>
        <location evidence="1">Membrane</location>
    </subcellularLocation>
</comment>
<dbReference type="GO" id="GO:0016020">
    <property type="term" value="C:membrane"/>
    <property type="evidence" value="ECO:0007669"/>
    <property type="project" value="UniProtKB-SubCell"/>
</dbReference>
<dbReference type="SUPFAM" id="SSF48264">
    <property type="entry name" value="Cytochrome P450"/>
    <property type="match status" value="1"/>
</dbReference>
<evidence type="ECO:0000256" key="9">
    <source>
        <dbReference type="ARBA" id="ARBA00023033"/>
    </source>
</evidence>
<keyword evidence="10" id="KW-0472">Membrane</keyword>
<evidence type="ECO:0000256" key="6">
    <source>
        <dbReference type="ARBA" id="ARBA00022989"/>
    </source>
</evidence>
<evidence type="ECO:0000256" key="4">
    <source>
        <dbReference type="ARBA" id="ARBA00022692"/>
    </source>
</evidence>
<keyword evidence="7" id="KW-0560">Oxidoreductase</keyword>
<evidence type="ECO:0000313" key="12">
    <source>
        <dbReference type="Proteomes" id="UP000541444"/>
    </source>
</evidence>
<evidence type="ECO:0000256" key="5">
    <source>
        <dbReference type="ARBA" id="ARBA00022723"/>
    </source>
</evidence>
<dbReference type="Gene3D" id="1.10.630.10">
    <property type="entry name" value="Cytochrome P450"/>
    <property type="match status" value="1"/>
</dbReference>
<dbReference type="Pfam" id="PF00067">
    <property type="entry name" value="p450"/>
    <property type="match status" value="1"/>
</dbReference>
<keyword evidence="8" id="KW-0408">Iron</keyword>
<comment type="similarity">
    <text evidence="2">Belongs to the cytochrome P450 family.</text>
</comment>
<organism evidence="11 12">
    <name type="scientific">Kingdonia uniflora</name>
    <dbReference type="NCBI Taxonomy" id="39325"/>
    <lineage>
        <taxon>Eukaryota</taxon>
        <taxon>Viridiplantae</taxon>
        <taxon>Streptophyta</taxon>
        <taxon>Embryophyta</taxon>
        <taxon>Tracheophyta</taxon>
        <taxon>Spermatophyta</taxon>
        <taxon>Magnoliopsida</taxon>
        <taxon>Ranunculales</taxon>
        <taxon>Circaeasteraceae</taxon>
        <taxon>Kingdonia</taxon>
    </lineage>
</organism>
<dbReference type="GO" id="GO:0005506">
    <property type="term" value="F:iron ion binding"/>
    <property type="evidence" value="ECO:0007669"/>
    <property type="project" value="InterPro"/>
</dbReference>
<keyword evidence="3" id="KW-0349">Heme</keyword>
<dbReference type="GO" id="GO:0004497">
    <property type="term" value="F:monooxygenase activity"/>
    <property type="evidence" value="ECO:0007669"/>
    <property type="project" value="UniProtKB-KW"/>
</dbReference>
<accession>A0A7J7LWU5</accession>
<dbReference type="InterPro" id="IPR001128">
    <property type="entry name" value="Cyt_P450"/>
</dbReference>
<dbReference type="PANTHER" id="PTHR24282">
    <property type="entry name" value="CYTOCHROME P450 FAMILY MEMBER"/>
    <property type="match status" value="1"/>
</dbReference>
<keyword evidence="4" id="KW-0812">Transmembrane</keyword>
<dbReference type="AlphaFoldDB" id="A0A7J7LWU5"/>
<dbReference type="GO" id="GO:0020037">
    <property type="term" value="F:heme binding"/>
    <property type="evidence" value="ECO:0007669"/>
    <property type="project" value="InterPro"/>
</dbReference>
<keyword evidence="6" id="KW-1133">Transmembrane helix</keyword>
<evidence type="ECO:0000256" key="8">
    <source>
        <dbReference type="ARBA" id="ARBA00023004"/>
    </source>
</evidence>
<comment type="caution">
    <text evidence="11">The sequence shown here is derived from an EMBL/GenBank/DDBJ whole genome shotgun (WGS) entry which is preliminary data.</text>
</comment>
<keyword evidence="9" id="KW-0503">Monooxygenase</keyword>
<dbReference type="GO" id="GO:0044550">
    <property type="term" value="P:secondary metabolite biosynthetic process"/>
    <property type="evidence" value="ECO:0007669"/>
    <property type="project" value="UniProtKB-ARBA"/>
</dbReference>
<dbReference type="PRINTS" id="PR00385">
    <property type="entry name" value="P450"/>
</dbReference>
<keyword evidence="5" id="KW-0479">Metal-binding</keyword>
<proteinExistence type="inferred from homology"/>
<dbReference type="PANTHER" id="PTHR24282:SF20">
    <property type="entry name" value="CYTOCHROME P450 CYP749A22-LIKE"/>
    <property type="match status" value="1"/>
</dbReference>
<keyword evidence="12" id="KW-1185">Reference proteome</keyword>
<evidence type="ECO:0008006" key="13">
    <source>
        <dbReference type="Google" id="ProtNLM"/>
    </source>
</evidence>
<protein>
    <recommendedName>
        <fullName evidence="13">Cytochrome P450</fullName>
    </recommendedName>
</protein>
<evidence type="ECO:0000256" key="1">
    <source>
        <dbReference type="ARBA" id="ARBA00004370"/>
    </source>
</evidence>
<dbReference type="Proteomes" id="UP000541444">
    <property type="component" value="Unassembled WGS sequence"/>
</dbReference>
<evidence type="ECO:0000256" key="3">
    <source>
        <dbReference type="ARBA" id="ARBA00022617"/>
    </source>
</evidence>
<evidence type="ECO:0000313" key="11">
    <source>
        <dbReference type="EMBL" id="KAF6147034.1"/>
    </source>
</evidence>
<dbReference type="OrthoDB" id="1470350at2759"/>
<reference evidence="11 12" key="1">
    <citation type="journal article" date="2020" name="IScience">
        <title>Genome Sequencing of the Endangered Kingdonia uniflora (Circaeasteraceae, Ranunculales) Reveals Potential Mechanisms of Evolutionary Specialization.</title>
        <authorList>
            <person name="Sun Y."/>
            <person name="Deng T."/>
            <person name="Zhang A."/>
            <person name="Moore M.J."/>
            <person name="Landis J.B."/>
            <person name="Lin N."/>
            <person name="Zhang H."/>
            <person name="Zhang X."/>
            <person name="Huang J."/>
            <person name="Zhang X."/>
            <person name="Sun H."/>
            <person name="Wang H."/>
        </authorList>
    </citation>
    <scope>NUCLEOTIDE SEQUENCE [LARGE SCALE GENOMIC DNA]</scope>
    <source>
        <strain evidence="11">TB1705</strain>
        <tissue evidence="11">Leaf</tissue>
    </source>
</reference>
<evidence type="ECO:0000256" key="10">
    <source>
        <dbReference type="ARBA" id="ARBA00023136"/>
    </source>
</evidence>
<evidence type="ECO:0000256" key="2">
    <source>
        <dbReference type="ARBA" id="ARBA00010617"/>
    </source>
</evidence>
<dbReference type="InterPro" id="IPR050665">
    <property type="entry name" value="Cytochrome_P450_Monooxygen"/>
</dbReference>
<dbReference type="InterPro" id="IPR036396">
    <property type="entry name" value="Cyt_P450_sf"/>
</dbReference>